<keyword evidence="2" id="KW-1185">Reference proteome</keyword>
<evidence type="ECO:0000313" key="1">
    <source>
        <dbReference type="EMBL" id="CAG8848465.1"/>
    </source>
</evidence>
<sequence length="55" mass="5790">ILASWIKLAILLSKEVLDGGLKIIVIVFEVVLGLTGFCENILSGGGLGFSNTIML</sequence>
<reference evidence="1" key="1">
    <citation type="submission" date="2021-06" db="EMBL/GenBank/DDBJ databases">
        <authorList>
            <person name="Kallberg Y."/>
            <person name="Tangrot J."/>
            <person name="Rosling A."/>
        </authorList>
    </citation>
    <scope>NUCLEOTIDE SEQUENCE</scope>
    <source>
        <strain evidence="1">MA461A</strain>
    </source>
</reference>
<organism evidence="1 2">
    <name type="scientific">Racocetra persica</name>
    <dbReference type="NCBI Taxonomy" id="160502"/>
    <lineage>
        <taxon>Eukaryota</taxon>
        <taxon>Fungi</taxon>
        <taxon>Fungi incertae sedis</taxon>
        <taxon>Mucoromycota</taxon>
        <taxon>Glomeromycotina</taxon>
        <taxon>Glomeromycetes</taxon>
        <taxon>Diversisporales</taxon>
        <taxon>Gigasporaceae</taxon>
        <taxon>Racocetra</taxon>
    </lineage>
</organism>
<evidence type="ECO:0000313" key="2">
    <source>
        <dbReference type="Proteomes" id="UP000789920"/>
    </source>
</evidence>
<accession>A0ACA9STL8</accession>
<dbReference type="Proteomes" id="UP000789920">
    <property type="component" value="Unassembled WGS sequence"/>
</dbReference>
<dbReference type="EMBL" id="CAJVQC010160859">
    <property type="protein sequence ID" value="CAG8848465.1"/>
    <property type="molecule type" value="Genomic_DNA"/>
</dbReference>
<gene>
    <name evidence="1" type="ORF">RPERSI_LOCUS35141</name>
</gene>
<feature type="non-terminal residue" evidence="1">
    <location>
        <position position="1"/>
    </location>
</feature>
<feature type="non-terminal residue" evidence="1">
    <location>
        <position position="55"/>
    </location>
</feature>
<protein>
    <submittedName>
        <fullName evidence="1">12814_t:CDS:1</fullName>
    </submittedName>
</protein>
<comment type="caution">
    <text evidence="1">The sequence shown here is derived from an EMBL/GenBank/DDBJ whole genome shotgun (WGS) entry which is preliminary data.</text>
</comment>
<name>A0ACA9STL8_9GLOM</name>
<proteinExistence type="predicted"/>